<keyword evidence="1" id="KW-0812">Transmembrane</keyword>
<proteinExistence type="predicted"/>
<keyword evidence="1" id="KW-0472">Membrane</keyword>
<gene>
    <name evidence="2" type="ORF">JCM17846_13120</name>
</gene>
<feature type="transmembrane region" description="Helical" evidence="1">
    <location>
        <begin position="40"/>
        <end position="58"/>
    </location>
</feature>
<dbReference type="Proteomes" id="UP000324996">
    <property type="component" value="Unassembled WGS sequence"/>
</dbReference>
<organism evidence="2 3">
    <name type="scientific">Iodidimonas nitroreducens</name>
    <dbReference type="NCBI Taxonomy" id="1236968"/>
    <lineage>
        <taxon>Bacteria</taxon>
        <taxon>Pseudomonadati</taxon>
        <taxon>Pseudomonadota</taxon>
        <taxon>Alphaproteobacteria</taxon>
        <taxon>Iodidimonadales</taxon>
        <taxon>Iodidimonadaceae</taxon>
        <taxon>Iodidimonas</taxon>
    </lineage>
</organism>
<accession>A0A5A7N8B2</accession>
<sequence>MFLLVVALIEAAVIHGAVDRFSLIPILGGDLDLALLSPIHSLVFLRGMLFLLIAYRFIGIVIARLFPTDAILCETKEP</sequence>
<protein>
    <submittedName>
        <fullName evidence="2">Uncharacterized protein</fullName>
    </submittedName>
</protein>
<dbReference type="EMBL" id="BKCN01000005">
    <property type="protein sequence ID" value="GER03630.1"/>
    <property type="molecule type" value="Genomic_DNA"/>
</dbReference>
<name>A0A5A7N8B2_9PROT</name>
<keyword evidence="1" id="KW-1133">Transmembrane helix</keyword>
<reference evidence="2 3" key="1">
    <citation type="submission" date="2019-09" db="EMBL/GenBank/DDBJ databases">
        <title>NBRP : Genome information of microbial organism related human and environment.</title>
        <authorList>
            <person name="Hattori M."/>
            <person name="Oshima K."/>
            <person name="Inaba H."/>
            <person name="Suda W."/>
            <person name="Sakamoto M."/>
            <person name="Iino T."/>
            <person name="Kitahara M."/>
            <person name="Oshida Y."/>
            <person name="Iida T."/>
            <person name="Kudo T."/>
            <person name="Itoh T."/>
            <person name="Ohkuma M."/>
        </authorList>
    </citation>
    <scope>NUCLEOTIDE SEQUENCE [LARGE SCALE GENOMIC DNA]</scope>
    <source>
        <strain evidence="2 3">Q-1</strain>
    </source>
</reference>
<evidence type="ECO:0000313" key="3">
    <source>
        <dbReference type="Proteomes" id="UP000324996"/>
    </source>
</evidence>
<comment type="caution">
    <text evidence="2">The sequence shown here is derived from an EMBL/GenBank/DDBJ whole genome shotgun (WGS) entry which is preliminary data.</text>
</comment>
<evidence type="ECO:0000256" key="1">
    <source>
        <dbReference type="SAM" id="Phobius"/>
    </source>
</evidence>
<evidence type="ECO:0000313" key="2">
    <source>
        <dbReference type="EMBL" id="GER03630.1"/>
    </source>
</evidence>
<keyword evidence="3" id="KW-1185">Reference proteome</keyword>
<dbReference type="AlphaFoldDB" id="A0A5A7N8B2"/>